<sequence length="128" mass="14298">MGLFSSSQASLPPPKIGADGAPIAPDRSQRSQCWEARDAYFKCLDKNKIIDNLTENTKAEKSCGSEARVFEQNCATSWVQYFKKRRVMEYQREQTLQKLKAEEAQEMPGVIGVGAPGQKPCLSVERNV</sequence>
<dbReference type="AlphaFoldDB" id="A0A4Z1HCM4"/>
<keyword evidence="5" id="KW-0963">Cytoplasm</keyword>
<dbReference type="GO" id="GO:0005758">
    <property type="term" value="C:mitochondrial intermembrane space"/>
    <property type="evidence" value="ECO:0007669"/>
    <property type="project" value="UniProtKB-SubCell"/>
</dbReference>
<evidence type="ECO:0000256" key="3">
    <source>
        <dbReference type="ARBA" id="ARBA00004569"/>
    </source>
</evidence>
<dbReference type="InterPro" id="IPR036549">
    <property type="entry name" value="CX6/COA6-like_sf"/>
</dbReference>
<evidence type="ECO:0000313" key="11">
    <source>
        <dbReference type="Proteomes" id="UP000297527"/>
    </source>
</evidence>
<evidence type="ECO:0000256" key="2">
    <source>
        <dbReference type="ARBA" id="ARBA00004496"/>
    </source>
</evidence>
<dbReference type="Proteomes" id="UP000297527">
    <property type="component" value="Unassembled WGS sequence"/>
</dbReference>
<evidence type="ECO:0000256" key="1">
    <source>
        <dbReference type="ARBA" id="ARBA00004123"/>
    </source>
</evidence>
<evidence type="ECO:0000313" key="10">
    <source>
        <dbReference type="EMBL" id="TGO46794.1"/>
    </source>
</evidence>
<dbReference type="OrthoDB" id="5545577at2759"/>
<name>A0A4Z1HCM4_9HELO</name>
<dbReference type="PANTHER" id="PTHR47677:SF1">
    <property type="entry name" value="CYTOCHROME C OXIDASE ASSEMBLY FACTOR 6"/>
    <property type="match status" value="1"/>
</dbReference>
<dbReference type="InterPro" id="IPR048280">
    <property type="entry name" value="COX6B-like"/>
</dbReference>
<keyword evidence="11" id="KW-1185">Reference proteome</keyword>
<evidence type="ECO:0008006" key="12">
    <source>
        <dbReference type="Google" id="ProtNLM"/>
    </source>
</evidence>
<dbReference type="Pfam" id="PF02297">
    <property type="entry name" value="COX6B"/>
    <property type="match status" value="1"/>
</dbReference>
<dbReference type="SUPFAM" id="SSF47694">
    <property type="entry name" value="Cytochrome c oxidase subunit h"/>
    <property type="match status" value="1"/>
</dbReference>
<keyword evidence="8" id="KW-0539">Nucleus</keyword>
<dbReference type="FunFam" id="1.10.10.140:FF:000003">
    <property type="entry name" value="Cytochrome c oxidase assembly factor 6"/>
    <property type="match status" value="1"/>
</dbReference>
<comment type="similarity">
    <text evidence="4">Belongs to the cytochrome c oxidase subunit 6B family.</text>
</comment>
<dbReference type="GO" id="GO:0033617">
    <property type="term" value="P:mitochondrial respiratory chain complex IV assembly"/>
    <property type="evidence" value="ECO:0007669"/>
    <property type="project" value="TreeGrafter"/>
</dbReference>
<dbReference type="Gene3D" id="1.10.10.140">
    <property type="entry name" value="Cytochrome c oxidase, subunit VIb"/>
    <property type="match status" value="1"/>
</dbReference>
<keyword evidence="6" id="KW-0496">Mitochondrion</keyword>
<feature type="compositionally biased region" description="Polar residues" evidence="9">
    <location>
        <begin position="1"/>
        <end position="10"/>
    </location>
</feature>
<accession>A0A4Z1HCM4</accession>
<evidence type="ECO:0000256" key="7">
    <source>
        <dbReference type="ARBA" id="ARBA00023157"/>
    </source>
</evidence>
<reference evidence="10 11" key="1">
    <citation type="submission" date="2017-12" db="EMBL/GenBank/DDBJ databases">
        <title>Comparative genomics of Botrytis spp.</title>
        <authorList>
            <person name="Valero-Jimenez C.A."/>
            <person name="Tapia P."/>
            <person name="Veloso J."/>
            <person name="Silva-Moreno E."/>
            <person name="Staats M."/>
            <person name="Valdes J.H."/>
            <person name="Van Kan J.A.L."/>
        </authorList>
    </citation>
    <scope>NUCLEOTIDE SEQUENCE [LARGE SCALE GENOMIC DNA]</scope>
    <source>
        <strain evidence="10 11">MUCL11595</strain>
    </source>
</reference>
<evidence type="ECO:0000256" key="5">
    <source>
        <dbReference type="ARBA" id="ARBA00022490"/>
    </source>
</evidence>
<proteinExistence type="inferred from homology"/>
<comment type="caution">
    <text evidence="10">The sequence shown here is derived from an EMBL/GenBank/DDBJ whole genome shotgun (WGS) entry which is preliminary data.</text>
</comment>
<evidence type="ECO:0000256" key="8">
    <source>
        <dbReference type="ARBA" id="ARBA00023242"/>
    </source>
</evidence>
<evidence type="ECO:0000256" key="6">
    <source>
        <dbReference type="ARBA" id="ARBA00023128"/>
    </source>
</evidence>
<dbReference type="PROSITE" id="PS51808">
    <property type="entry name" value="CHCH"/>
    <property type="match status" value="1"/>
</dbReference>
<keyword evidence="7" id="KW-1015">Disulfide bond</keyword>
<dbReference type="EMBL" id="PQXN01000306">
    <property type="protein sequence ID" value="TGO46794.1"/>
    <property type="molecule type" value="Genomic_DNA"/>
</dbReference>
<evidence type="ECO:0000256" key="9">
    <source>
        <dbReference type="SAM" id="MobiDB-lite"/>
    </source>
</evidence>
<dbReference type="GO" id="GO:0005634">
    <property type="term" value="C:nucleus"/>
    <property type="evidence" value="ECO:0007669"/>
    <property type="project" value="UniProtKB-SubCell"/>
</dbReference>
<protein>
    <recommendedName>
        <fullName evidence="12">Cytochrome c oxidase assembly factor 6</fullName>
    </recommendedName>
</protein>
<feature type="region of interest" description="Disordered" evidence="9">
    <location>
        <begin position="1"/>
        <end position="29"/>
    </location>
</feature>
<gene>
    <name evidence="10" type="ORF">BCON_0307g00050</name>
</gene>
<dbReference type="InterPro" id="IPR048281">
    <property type="entry name" value="COA6_fun"/>
</dbReference>
<dbReference type="PANTHER" id="PTHR47677">
    <property type="entry name" value="CYTOCHROME C OXIDASE ASSEMBLY FACTOR 6"/>
    <property type="match status" value="1"/>
</dbReference>
<comment type="subcellular location">
    <subcellularLocation>
        <location evidence="2">Cytoplasm</location>
    </subcellularLocation>
    <subcellularLocation>
        <location evidence="3">Mitochondrion intermembrane space</location>
    </subcellularLocation>
    <subcellularLocation>
        <location evidence="1">Nucleus</location>
    </subcellularLocation>
</comment>
<evidence type="ECO:0000256" key="4">
    <source>
        <dbReference type="ARBA" id="ARBA00006425"/>
    </source>
</evidence>
<organism evidence="10 11">
    <name type="scientific">Botryotinia convoluta</name>
    <dbReference type="NCBI Taxonomy" id="54673"/>
    <lineage>
        <taxon>Eukaryota</taxon>
        <taxon>Fungi</taxon>
        <taxon>Dikarya</taxon>
        <taxon>Ascomycota</taxon>
        <taxon>Pezizomycotina</taxon>
        <taxon>Leotiomycetes</taxon>
        <taxon>Helotiales</taxon>
        <taxon>Sclerotiniaceae</taxon>
        <taxon>Botryotinia</taxon>
    </lineage>
</organism>